<gene>
    <name evidence="1" type="ORF">E6O51_18330</name>
</gene>
<dbReference type="CDD" id="cd16364">
    <property type="entry name" value="T3SC_I-like"/>
    <property type="match status" value="1"/>
</dbReference>
<organism evidence="1 2">
    <name type="scientific">Pseudothauera rhizosphaerae</name>
    <dbReference type="NCBI Taxonomy" id="2565932"/>
    <lineage>
        <taxon>Bacteria</taxon>
        <taxon>Pseudomonadati</taxon>
        <taxon>Pseudomonadota</taxon>
        <taxon>Betaproteobacteria</taxon>
        <taxon>Rhodocyclales</taxon>
        <taxon>Zoogloeaceae</taxon>
        <taxon>Pseudothauera</taxon>
    </lineage>
</organism>
<dbReference type="Pfam" id="PF05932">
    <property type="entry name" value="CesT"/>
    <property type="match status" value="1"/>
</dbReference>
<name>A0A4S4ADV0_9RHOO</name>
<dbReference type="SUPFAM" id="SSF69635">
    <property type="entry name" value="Type III secretory system chaperone-like"/>
    <property type="match status" value="1"/>
</dbReference>
<dbReference type="GO" id="GO:0030254">
    <property type="term" value="P:protein secretion by the type III secretion system"/>
    <property type="evidence" value="ECO:0007669"/>
    <property type="project" value="InterPro"/>
</dbReference>
<dbReference type="InterPro" id="IPR010261">
    <property type="entry name" value="Tir_chaperone"/>
</dbReference>
<reference evidence="1 2" key="1">
    <citation type="submission" date="2019-04" db="EMBL/GenBank/DDBJ databases">
        <title>Azoarcus rhizosphaerae sp. nov. isolated from rhizosphere of Ficus religiosa.</title>
        <authorList>
            <person name="Lin S.-Y."/>
            <person name="Hameed A."/>
            <person name="Hsu Y.-H."/>
            <person name="Young C.-C."/>
        </authorList>
    </citation>
    <scope>NUCLEOTIDE SEQUENCE [LARGE SCALE GENOMIC DNA]</scope>
    <source>
        <strain evidence="1 2">CC-YHH848</strain>
    </source>
</reference>
<dbReference type="OrthoDB" id="8656820at2"/>
<proteinExistence type="predicted"/>
<protein>
    <submittedName>
        <fullName evidence="1">Type III secretion system chaperone</fullName>
    </submittedName>
</protein>
<evidence type="ECO:0000313" key="1">
    <source>
        <dbReference type="EMBL" id="THF57255.1"/>
    </source>
</evidence>
<dbReference type="Gene3D" id="3.30.1460.10">
    <property type="match status" value="1"/>
</dbReference>
<dbReference type="EMBL" id="SSOD01000018">
    <property type="protein sequence ID" value="THF57255.1"/>
    <property type="molecule type" value="Genomic_DNA"/>
</dbReference>
<dbReference type="Proteomes" id="UP000307956">
    <property type="component" value="Unassembled WGS sequence"/>
</dbReference>
<accession>A0A4S4ADV0</accession>
<keyword evidence="2" id="KW-1185">Reference proteome</keyword>
<dbReference type="AlphaFoldDB" id="A0A4S4ADV0"/>
<comment type="caution">
    <text evidence="1">The sequence shown here is derived from an EMBL/GenBank/DDBJ whole genome shotgun (WGS) entry which is preliminary data.</text>
</comment>
<evidence type="ECO:0000313" key="2">
    <source>
        <dbReference type="Proteomes" id="UP000307956"/>
    </source>
</evidence>
<sequence>MALRPRGRPQPGAPAQGAGGRAVSLRERCARLLEALGRRFGIEGLAFDERGLCALAFDRRMTVYLAADTRLGGMVLFATLGEFEPAERPDLLLAMLRGNFMWRVTEGATLAVDPEKDVALLVQCLSPQGLEADQLEARLEGFVNAALSWAERLQRPPAGAPERAGLAGMMLRV</sequence>